<dbReference type="EMBL" id="HACG01011652">
    <property type="protein sequence ID" value="CEK58517.1"/>
    <property type="molecule type" value="Transcribed_RNA"/>
</dbReference>
<reference evidence="1" key="1">
    <citation type="submission" date="2014-12" db="EMBL/GenBank/DDBJ databases">
        <title>Insight into the proteome of Arion vulgaris.</title>
        <authorList>
            <person name="Aradska J."/>
            <person name="Bulat T."/>
            <person name="Smidak R."/>
            <person name="Sarate P."/>
            <person name="Gangsoo J."/>
            <person name="Sialana F."/>
            <person name="Bilban M."/>
            <person name="Lubec G."/>
        </authorList>
    </citation>
    <scope>NUCLEOTIDE SEQUENCE</scope>
    <source>
        <tissue evidence="1">Skin</tissue>
    </source>
</reference>
<protein>
    <submittedName>
        <fullName evidence="1">Uncharacterized protein</fullName>
    </submittedName>
</protein>
<proteinExistence type="predicted"/>
<evidence type="ECO:0000313" key="1">
    <source>
        <dbReference type="EMBL" id="CEK58517.1"/>
    </source>
</evidence>
<name>A0A0B6YQW4_9EUPU</name>
<organism evidence="1">
    <name type="scientific">Arion vulgaris</name>
    <dbReference type="NCBI Taxonomy" id="1028688"/>
    <lineage>
        <taxon>Eukaryota</taxon>
        <taxon>Metazoa</taxon>
        <taxon>Spiralia</taxon>
        <taxon>Lophotrochozoa</taxon>
        <taxon>Mollusca</taxon>
        <taxon>Gastropoda</taxon>
        <taxon>Heterobranchia</taxon>
        <taxon>Euthyneura</taxon>
        <taxon>Panpulmonata</taxon>
        <taxon>Eupulmonata</taxon>
        <taxon>Stylommatophora</taxon>
        <taxon>Helicina</taxon>
        <taxon>Arionoidea</taxon>
        <taxon>Arionidae</taxon>
        <taxon>Arion</taxon>
    </lineage>
</organism>
<gene>
    <name evidence="1" type="primary">ORF33373</name>
</gene>
<dbReference type="AlphaFoldDB" id="A0A0B6YQW4"/>
<accession>A0A0B6YQW4</accession>
<sequence>STAFTAELTIKETKITVIEGEGSSLLTIQSNLPPRVFCSSNVSENNCVLIITTLVTNTNKELKCLDQQRVPQALIV</sequence>
<feature type="non-terminal residue" evidence="1">
    <location>
        <position position="1"/>
    </location>
</feature>
<feature type="non-terminal residue" evidence="1">
    <location>
        <position position="76"/>
    </location>
</feature>